<dbReference type="AlphaFoldDB" id="V6SE82"/>
<proteinExistence type="predicted"/>
<dbReference type="InterPro" id="IPR018695">
    <property type="entry name" value="DUF2194"/>
</dbReference>
<dbReference type="SUPFAM" id="SSF88713">
    <property type="entry name" value="Glycoside hydrolase/deacetylase"/>
    <property type="match status" value="1"/>
</dbReference>
<dbReference type="SUPFAM" id="SSF81901">
    <property type="entry name" value="HCP-like"/>
    <property type="match status" value="1"/>
</dbReference>
<evidence type="ECO:0000313" key="1">
    <source>
        <dbReference type="EMBL" id="KGO96669.1"/>
    </source>
</evidence>
<keyword evidence="2" id="KW-1185">Reference proteome</keyword>
<dbReference type="GO" id="GO:0005975">
    <property type="term" value="P:carbohydrate metabolic process"/>
    <property type="evidence" value="ECO:0007669"/>
    <property type="project" value="InterPro"/>
</dbReference>
<comment type="caution">
    <text evidence="1">The sequence shown here is derived from an EMBL/GenBank/DDBJ whole genome shotgun (WGS) entry which is preliminary data.</text>
</comment>
<reference evidence="2" key="1">
    <citation type="submission" date="2013-09" db="EMBL/GenBank/DDBJ databases">
        <authorList>
            <person name="Zeng Z."/>
            <person name="Chen C."/>
        </authorList>
    </citation>
    <scope>NUCLEOTIDE SEQUENCE [LARGE SCALE GENOMIC DNA]</scope>
    <source>
        <strain evidence="2">DK69</strain>
    </source>
</reference>
<protein>
    <recommendedName>
        <fullName evidence="3">DUF2194 domain-containing protein</fullName>
    </recommendedName>
</protein>
<gene>
    <name evidence="1" type="ORF">Q767_02865</name>
</gene>
<dbReference type="InterPro" id="IPR011990">
    <property type="entry name" value="TPR-like_helical_dom_sf"/>
</dbReference>
<evidence type="ECO:0008006" key="3">
    <source>
        <dbReference type="Google" id="ProtNLM"/>
    </source>
</evidence>
<dbReference type="EMBL" id="JRLZ01000003">
    <property type="protein sequence ID" value="KGO96669.1"/>
    <property type="molecule type" value="Genomic_DNA"/>
</dbReference>
<dbReference type="InterPro" id="IPR011330">
    <property type="entry name" value="Glyco_hydro/deAcase_b/a-brl"/>
</dbReference>
<dbReference type="STRING" id="1107311.Q767_02865"/>
<accession>V6SE82</accession>
<name>V6SE82_9FLAO</name>
<dbReference type="Proteomes" id="UP000030149">
    <property type="component" value="Unassembled WGS sequence"/>
</dbReference>
<dbReference type="Gene3D" id="1.25.40.10">
    <property type="entry name" value="Tetratricopeptide repeat domain"/>
    <property type="match status" value="1"/>
</dbReference>
<dbReference type="eggNOG" id="COG4878">
    <property type="taxonomic scope" value="Bacteria"/>
</dbReference>
<dbReference type="PATRIC" id="fig|1107311.3.peg.427"/>
<reference evidence="1 2" key="2">
    <citation type="journal article" date="2015" name="Stand. Genomic Sci.">
        <title>High quality draft genomic sequence of Flavobacterium enshiense DK69(T) and comparison among Flavobacterium genomes.</title>
        <authorList>
            <person name="Zeng Z."/>
            <person name="Chen C."/>
            <person name="Du H."/>
            <person name="Wang G."/>
            <person name="Li M."/>
        </authorList>
    </citation>
    <scope>NUCLEOTIDE SEQUENCE [LARGE SCALE GENOMIC DNA]</scope>
    <source>
        <strain evidence="1 2">DK69</strain>
    </source>
</reference>
<organism evidence="1 2">
    <name type="scientific">Flavobacterium enshiense DK69</name>
    <dbReference type="NCBI Taxonomy" id="1107311"/>
    <lineage>
        <taxon>Bacteria</taxon>
        <taxon>Pseudomonadati</taxon>
        <taxon>Bacteroidota</taxon>
        <taxon>Flavobacteriia</taxon>
        <taxon>Flavobacteriales</taxon>
        <taxon>Flavobacteriaceae</taxon>
        <taxon>Flavobacterium</taxon>
    </lineage>
</organism>
<dbReference type="Pfam" id="PF09960">
    <property type="entry name" value="DUF2194"/>
    <property type="match status" value="1"/>
</dbReference>
<evidence type="ECO:0000313" key="2">
    <source>
        <dbReference type="Proteomes" id="UP000030149"/>
    </source>
</evidence>
<sequence>MLLIVIAAGCAQIEELTGLDANKRNGELTLRRYSGMPLNLPPLVQCITDKGEVESLSLNRNMRKVCDYMKIPFRSVTLEEWNKDHKIESSVRVLSVLDTKKLNNKSIDVLMDFVARGGTLFMPFGSEDKRFSFLVGMKPENDYMTDAEASGFLFKTNIFPGFKDHSYLKNVKHFGLKKIVFSDKIKIDATALSDEKYPLITENSIGKGKVIYYNSTYFFIKEDRGMLVSGILRGLEGVPYPIINTGVIFLDDFPSPLYDIKEEPVKSEMDLTITDYVHNVWWPDLRKLAKKHDIKYAAMTTFDYNVNIKPPFLFREWDSKKIKIDGKETGLSTWLVNDVAKHGHELAFHGYNHVSLLVSDWKNPDFMATSLKAAEKKWEVNDFGPLPVTYVPPSNYIDRVGLKQLKKGMPSLTFMCSLFVGHKKDGGDREFDFDPYEPELFDLPRISSGFYVDPDLKFTMYSLYMYTGIWTHFLHPDDIYQIPATKISHGQYDLRNYDGLGWYKTPNSDRAMYPEFDKLLQTIRTDFPNIRYLDARESGLMTNDWRASYFNHKSVHGMYTVEKMKPEESEFSEQDWFVYSAMDKVSRIEEQLKRQGANFKKVAYLDGYLYSVRTNKSRITLPDFRADLQSSNLDLVAANVRNEYKKFNEEVARLAKEALWVDDSDEKLALEIEALRQRMITEPKIDPKVWNQYTEYLSWDERAEEVWAMLDEHCIKYPLPENILYSQELSKLVYYPNDVIQEKWMSAQMKVTPNDVELLNNYITYFNSPENQEKIKMALLYLQKADPSRDNYLKYIDYLVNYEPENAIPELDKLKPSEEYKDLATVISWIYGDNNDFQKAYDWSAFSTEIDFYSKMQWLIELKDYQKLINEYNAYIAKNPDDYRVKAQMSIAYHDMGKFKESWILASELPEESLDKETIQKMLNTDVVYEENELQNYLVENYQRLFYKDVLQNVIKTNRREYGNFINYDTEMQTNKDKLSAFENVLSYNVHDKKKNLHGFGFTYSSMYRVEYEVPDYDDNKTHDVFGFQYQFNNPKAFEKLQYWSNIRYEYSLLEKSFFQFGAGANYSKNNSYSSAELNIAPAENGPSYSKSIYRFQLNLYQDYRFFKYFNTSLSLEGNYYTKSEKLNEDFYVDESYEGSITGKVIFDRWMQKKHRFQPFVESTRTQASLGESTIPLSTGYPYWMIDERFFIGGGLGYSIGNSDNDFNMKVEGGWFYDDYADEFTRFIGNLNYQIFDYTVISAIFEFYLQDKFYSNALQLGVKYNLKQKQKK</sequence>